<dbReference type="InterPro" id="IPR026856">
    <property type="entry name" value="Sialidase_fam"/>
</dbReference>
<dbReference type="EC" id="3.2.1.18" evidence="3"/>
<dbReference type="GO" id="GO:0009313">
    <property type="term" value="P:oligosaccharide catabolic process"/>
    <property type="evidence" value="ECO:0007669"/>
    <property type="project" value="TreeGrafter"/>
</dbReference>
<dbReference type="GO" id="GO:0006689">
    <property type="term" value="P:ganglioside catabolic process"/>
    <property type="evidence" value="ECO:0007669"/>
    <property type="project" value="TreeGrafter"/>
</dbReference>
<feature type="signal peptide" evidence="4">
    <location>
        <begin position="1"/>
        <end position="25"/>
    </location>
</feature>
<dbReference type="PANTHER" id="PTHR10628">
    <property type="entry name" value="SIALIDASE"/>
    <property type="match status" value="1"/>
</dbReference>
<sequence>MLRKTILFYALSFSAITAAPYTAPADGLSTPVPVFEAGESNIPYFRIPVIERSNKGTLLAFAEARYLDDDHARNDIVLKRSKDGGKTWGKLQTIHADQDLVMVNPSPVTLSSGRILLMYETFPHGFHARNGKHKHVSYKMMNEGFGGNTQKLLMRASDDDGKSWSKPIELQKFSRQGASIIQSGSPANGIQLKRGKHKGRILFPLFLTEKLSDKKRTWKNAVLYSDDEGRNWKLSKTVPIKNTEPSNECLIAETDDGHVVMNARAGRNQHRAISHSVDGGMTWSAFEYSKDLIHRPCNAGLLKFSYASEGDSRTFFSYNNSTKQRANGYLAMSPDDGKTWPHKTSIVPGYFGYSQLVKIDPNNIGVIYEPFESPRQEWSIYFLPVSLDQIK</sequence>
<evidence type="ECO:0000256" key="2">
    <source>
        <dbReference type="ARBA" id="ARBA00009348"/>
    </source>
</evidence>
<feature type="domain" description="Sialidase" evidence="5">
    <location>
        <begin position="56"/>
        <end position="358"/>
    </location>
</feature>
<dbReference type="CDD" id="cd15482">
    <property type="entry name" value="Sialidase_non-viral"/>
    <property type="match status" value="1"/>
</dbReference>
<dbReference type="Gene3D" id="2.120.10.10">
    <property type="match status" value="1"/>
</dbReference>
<accession>A0AAT9FRF6</accession>
<evidence type="ECO:0000256" key="1">
    <source>
        <dbReference type="ARBA" id="ARBA00000427"/>
    </source>
</evidence>
<comment type="similarity">
    <text evidence="2">Belongs to the glycosyl hydrolase 33 family.</text>
</comment>
<organism evidence="6">
    <name type="scientific">Oceaniferula spumae</name>
    <dbReference type="NCBI Taxonomy" id="2979115"/>
    <lineage>
        <taxon>Bacteria</taxon>
        <taxon>Pseudomonadati</taxon>
        <taxon>Verrucomicrobiota</taxon>
        <taxon>Verrucomicrobiia</taxon>
        <taxon>Verrucomicrobiales</taxon>
        <taxon>Verrucomicrobiaceae</taxon>
        <taxon>Oceaniferula</taxon>
    </lineage>
</organism>
<evidence type="ECO:0000256" key="3">
    <source>
        <dbReference type="ARBA" id="ARBA00012733"/>
    </source>
</evidence>
<proteinExistence type="inferred from homology"/>
<keyword evidence="4" id="KW-0732">Signal</keyword>
<dbReference type="GO" id="GO:0016020">
    <property type="term" value="C:membrane"/>
    <property type="evidence" value="ECO:0007669"/>
    <property type="project" value="TreeGrafter"/>
</dbReference>
<dbReference type="AlphaFoldDB" id="A0AAT9FRF6"/>
<dbReference type="PANTHER" id="PTHR10628:SF30">
    <property type="entry name" value="EXO-ALPHA-SIALIDASE"/>
    <property type="match status" value="1"/>
</dbReference>
<dbReference type="SUPFAM" id="SSF50939">
    <property type="entry name" value="Sialidases"/>
    <property type="match status" value="1"/>
</dbReference>
<reference evidence="6" key="1">
    <citation type="submission" date="2024-07" db="EMBL/GenBank/DDBJ databases">
        <title>Complete genome sequence of Verrucomicrobiaceae bacterium NT6N.</title>
        <authorList>
            <person name="Huang C."/>
            <person name="Takami H."/>
            <person name="Hamasaki K."/>
        </authorList>
    </citation>
    <scope>NUCLEOTIDE SEQUENCE</scope>
    <source>
        <strain evidence="6">NT6N</strain>
    </source>
</reference>
<dbReference type="KEGG" id="osu:NT6N_35980"/>
<gene>
    <name evidence="6" type="ORF">NT6N_35980</name>
</gene>
<protein>
    <recommendedName>
        <fullName evidence="3">exo-alpha-sialidase</fullName>
        <ecNumber evidence="3">3.2.1.18</ecNumber>
    </recommendedName>
</protein>
<dbReference type="Pfam" id="PF13088">
    <property type="entry name" value="BNR_2"/>
    <property type="match status" value="1"/>
</dbReference>
<dbReference type="InterPro" id="IPR036278">
    <property type="entry name" value="Sialidase_sf"/>
</dbReference>
<evidence type="ECO:0000259" key="5">
    <source>
        <dbReference type="Pfam" id="PF13088"/>
    </source>
</evidence>
<dbReference type="EMBL" id="AP026866">
    <property type="protein sequence ID" value="BDS08558.1"/>
    <property type="molecule type" value="Genomic_DNA"/>
</dbReference>
<evidence type="ECO:0000256" key="4">
    <source>
        <dbReference type="SAM" id="SignalP"/>
    </source>
</evidence>
<name>A0AAT9FRF6_9BACT</name>
<dbReference type="InterPro" id="IPR011040">
    <property type="entry name" value="Sialidase"/>
</dbReference>
<dbReference type="GO" id="GO:0005737">
    <property type="term" value="C:cytoplasm"/>
    <property type="evidence" value="ECO:0007669"/>
    <property type="project" value="TreeGrafter"/>
</dbReference>
<dbReference type="GO" id="GO:0004308">
    <property type="term" value="F:exo-alpha-sialidase activity"/>
    <property type="evidence" value="ECO:0007669"/>
    <property type="project" value="UniProtKB-EC"/>
</dbReference>
<evidence type="ECO:0000313" key="6">
    <source>
        <dbReference type="EMBL" id="BDS08558.1"/>
    </source>
</evidence>
<feature type="chain" id="PRO_5043658548" description="exo-alpha-sialidase" evidence="4">
    <location>
        <begin position="26"/>
        <end position="391"/>
    </location>
</feature>
<comment type="catalytic activity">
    <reaction evidence="1">
        <text>Hydrolysis of alpha-(2-&gt;3)-, alpha-(2-&gt;6)-, alpha-(2-&gt;8)- glycosidic linkages of terminal sialic acid residues in oligosaccharides, glycoproteins, glycolipids, colominic acid and synthetic substrates.</text>
        <dbReference type="EC" id="3.2.1.18"/>
    </reaction>
</comment>